<evidence type="ECO:0008006" key="4">
    <source>
        <dbReference type="Google" id="ProtNLM"/>
    </source>
</evidence>
<dbReference type="AlphaFoldDB" id="A0A1F7YN33"/>
<sequence length="380" mass="44102">MADTIKCPHCGKSVEVTEALTHQIQEQIVKSLETQHAGELVEAKRVGEENAHKILEKKFSQELDALKREKDEERDRSKSLSKQVTELLDEIRQLRRKDEERDIQMKKKLLDEEAKIREEATKRAQEEHRMKDLEKDKKLQDAIKQVDELRSRIEQGSQQTQGESLELELEKNIKAEFPADTVSEVKKGQRGADIIQEVVDKNGKTCGVILWESKNAKWSDTWITKLKDDKRQANADLAVLVSVHLPGETESFIYRDGVWIVGVAHYLSLALALRFNLVSMYHERQNAQGKDEKMRIMYEYLTGKEFRHRVEAIVEAFGTMQEEMEREKRWFHTKWARQEKTIRNVIDNTHGMYGDLQGVIGRQVLPIKGLELLDDGTEEN</sequence>
<accession>A0A1F7YN33</accession>
<evidence type="ECO:0000313" key="2">
    <source>
        <dbReference type="EMBL" id="OGM28734.1"/>
    </source>
</evidence>
<reference evidence="2 3" key="1">
    <citation type="journal article" date="2016" name="Nat. Commun.">
        <title>Thousands of microbial genomes shed light on interconnected biogeochemical processes in an aquifer system.</title>
        <authorList>
            <person name="Anantharaman K."/>
            <person name="Brown C.T."/>
            <person name="Hug L.A."/>
            <person name="Sharon I."/>
            <person name="Castelle C.J."/>
            <person name="Probst A.J."/>
            <person name="Thomas B.C."/>
            <person name="Singh A."/>
            <person name="Wilkins M.J."/>
            <person name="Karaoz U."/>
            <person name="Brodie E.L."/>
            <person name="Williams K.H."/>
            <person name="Hubbard S.S."/>
            <person name="Banfield J.F."/>
        </authorList>
    </citation>
    <scope>NUCLEOTIDE SEQUENCE [LARGE SCALE GENOMIC DNA]</scope>
</reference>
<keyword evidence="1" id="KW-0175">Coiled coil</keyword>
<name>A0A1F7YN33_9BACT</name>
<dbReference type="Pfam" id="PF09903">
    <property type="entry name" value="DUF2130"/>
    <property type="match status" value="1"/>
</dbReference>
<proteinExistence type="predicted"/>
<evidence type="ECO:0000256" key="1">
    <source>
        <dbReference type="SAM" id="Coils"/>
    </source>
</evidence>
<evidence type="ECO:0000313" key="3">
    <source>
        <dbReference type="Proteomes" id="UP000177263"/>
    </source>
</evidence>
<protein>
    <recommendedName>
        <fullName evidence="4">DUF2130 domain-containing protein</fullName>
    </recommendedName>
</protein>
<dbReference type="EMBL" id="MGGM01000024">
    <property type="protein sequence ID" value="OGM28734.1"/>
    <property type="molecule type" value="Genomic_DNA"/>
</dbReference>
<dbReference type="STRING" id="1802500.A2801_03505"/>
<comment type="caution">
    <text evidence="2">The sequence shown here is derived from an EMBL/GenBank/DDBJ whole genome shotgun (WGS) entry which is preliminary data.</text>
</comment>
<organism evidence="2 3">
    <name type="scientific">Candidatus Woesebacteria bacterium RIFCSPHIGHO2_01_FULL_41_10</name>
    <dbReference type="NCBI Taxonomy" id="1802500"/>
    <lineage>
        <taxon>Bacteria</taxon>
        <taxon>Candidatus Woeseibacteriota</taxon>
    </lineage>
</organism>
<dbReference type="InterPro" id="IPR019219">
    <property type="entry name" value="DUF2130"/>
</dbReference>
<gene>
    <name evidence="2" type="ORF">A2801_03505</name>
</gene>
<dbReference type="Proteomes" id="UP000177263">
    <property type="component" value="Unassembled WGS sequence"/>
</dbReference>
<feature type="coiled-coil region" evidence="1">
    <location>
        <begin position="56"/>
        <end position="159"/>
    </location>
</feature>